<dbReference type="GeneID" id="113465503"/>
<evidence type="ECO:0000256" key="1">
    <source>
        <dbReference type="SAM" id="Phobius"/>
    </source>
</evidence>
<keyword evidence="1" id="KW-0472">Membrane</keyword>
<dbReference type="KEGG" id="dci:113465503"/>
<keyword evidence="2" id="KW-1185">Reference proteome</keyword>
<dbReference type="AlphaFoldDB" id="A0A3Q0II86"/>
<feature type="transmembrane region" description="Helical" evidence="1">
    <location>
        <begin position="45"/>
        <end position="64"/>
    </location>
</feature>
<organism evidence="2 3">
    <name type="scientific">Diaphorina citri</name>
    <name type="common">Asian citrus psyllid</name>
    <dbReference type="NCBI Taxonomy" id="121845"/>
    <lineage>
        <taxon>Eukaryota</taxon>
        <taxon>Metazoa</taxon>
        <taxon>Ecdysozoa</taxon>
        <taxon>Arthropoda</taxon>
        <taxon>Hexapoda</taxon>
        <taxon>Insecta</taxon>
        <taxon>Pterygota</taxon>
        <taxon>Neoptera</taxon>
        <taxon>Paraneoptera</taxon>
        <taxon>Hemiptera</taxon>
        <taxon>Sternorrhyncha</taxon>
        <taxon>Psylloidea</taxon>
        <taxon>Psyllidae</taxon>
        <taxon>Diaphorininae</taxon>
        <taxon>Diaphorina</taxon>
    </lineage>
</organism>
<name>A0A3Q0II86_DIACI</name>
<sequence length="171" mass="20128">MRTNIDGIRETIAYMEHTMKELNNLKIKMGIIIKEDYDNNDTTRIICYMLLWVGAYIVDFYSLSTVRISILSFALGFTFVNNSSWFYCTLVEYTFICWLKLMTCQFQTIGKMLMFLLQIGEFDSKINMNQSQYSMENKIRLEHIKSVLHLYRKCVALSGQVNKLYSSKKPI</sequence>
<evidence type="ECO:0000313" key="3">
    <source>
        <dbReference type="RefSeq" id="XP_026675852.1"/>
    </source>
</evidence>
<dbReference type="Proteomes" id="UP000079169">
    <property type="component" value="Unplaced"/>
</dbReference>
<keyword evidence="1" id="KW-1133">Transmembrane helix</keyword>
<feature type="transmembrane region" description="Helical" evidence="1">
    <location>
        <begin position="84"/>
        <end position="102"/>
    </location>
</feature>
<accession>A0A3Q0II86</accession>
<dbReference type="RefSeq" id="XP_026675852.1">
    <property type="nucleotide sequence ID" value="XM_026820051.1"/>
</dbReference>
<dbReference type="PaxDb" id="121845-A0A3Q0II86"/>
<proteinExistence type="predicted"/>
<evidence type="ECO:0000313" key="2">
    <source>
        <dbReference type="Proteomes" id="UP000079169"/>
    </source>
</evidence>
<gene>
    <name evidence="3" type="primary">LOC113465503</name>
</gene>
<protein>
    <submittedName>
        <fullName evidence="3">Uncharacterized protein LOC113465503</fullName>
    </submittedName>
</protein>
<reference evidence="3" key="1">
    <citation type="submission" date="2025-08" db="UniProtKB">
        <authorList>
            <consortium name="RefSeq"/>
        </authorList>
    </citation>
    <scope>IDENTIFICATION</scope>
</reference>
<keyword evidence="1" id="KW-0812">Transmembrane</keyword>